<accession>A0A8H3BY06</accession>
<dbReference type="Gene3D" id="1.10.510.10">
    <property type="entry name" value="Transferase(Phosphotransferase) domain 1"/>
    <property type="match status" value="1"/>
</dbReference>
<gene>
    <name evidence="1" type="ORF">RDB_LOCUS168964</name>
</gene>
<proteinExistence type="predicted"/>
<dbReference type="AlphaFoldDB" id="A0A8H3BY06"/>
<reference evidence="1" key="1">
    <citation type="submission" date="2021-01" db="EMBL/GenBank/DDBJ databases">
        <authorList>
            <person name="Kaushik A."/>
        </authorList>
    </citation>
    <scope>NUCLEOTIDE SEQUENCE</scope>
    <source>
        <strain evidence="1">AG1-1C</strain>
    </source>
</reference>
<dbReference type="EMBL" id="CAJMWS010000869">
    <property type="protein sequence ID" value="CAE6466985.1"/>
    <property type="molecule type" value="Genomic_DNA"/>
</dbReference>
<evidence type="ECO:0008006" key="3">
    <source>
        <dbReference type="Google" id="ProtNLM"/>
    </source>
</evidence>
<protein>
    <recommendedName>
        <fullName evidence="3">Protein kinase domain-containing protein</fullName>
    </recommendedName>
</protein>
<comment type="caution">
    <text evidence="1">The sequence shown here is derived from an EMBL/GenBank/DDBJ whole genome shotgun (WGS) entry which is preliminary data.</text>
</comment>
<dbReference type="Proteomes" id="UP000663846">
    <property type="component" value="Unassembled WGS sequence"/>
</dbReference>
<name>A0A8H3BY06_9AGAM</name>
<dbReference type="InterPro" id="IPR011009">
    <property type="entry name" value="Kinase-like_dom_sf"/>
</dbReference>
<sequence length="63" mass="6767">MDEIINGESKPTEASDIFALGMIIYEVVSREVPYGAAKDPATMMSIAKGVHPARPETYLPTGV</sequence>
<dbReference type="SUPFAM" id="SSF56112">
    <property type="entry name" value="Protein kinase-like (PK-like)"/>
    <property type="match status" value="1"/>
</dbReference>
<organism evidence="1 2">
    <name type="scientific">Rhizoctonia solani</name>
    <dbReference type="NCBI Taxonomy" id="456999"/>
    <lineage>
        <taxon>Eukaryota</taxon>
        <taxon>Fungi</taxon>
        <taxon>Dikarya</taxon>
        <taxon>Basidiomycota</taxon>
        <taxon>Agaricomycotina</taxon>
        <taxon>Agaricomycetes</taxon>
        <taxon>Cantharellales</taxon>
        <taxon>Ceratobasidiaceae</taxon>
        <taxon>Rhizoctonia</taxon>
    </lineage>
</organism>
<feature type="non-terminal residue" evidence="1">
    <location>
        <position position="1"/>
    </location>
</feature>
<evidence type="ECO:0000313" key="2">
    <source>
        <dbReference type="Proteomes" id="UP000663846"/>
    </source>
</evidence>
<evidence type="ECO:0000313" key="1">
    <source>
        <dbReference type="EMBL" id="CAE6466985.1"/>
    </source>
</evidence>